<proteinExistence type="predicted"/>
<protein>
    <submittedName>
        <fullName evidence="1">Uncharacterized protein</fullName>
    </submittedName>
</protein>
<comment type="caution">
    <text evidence="1">The sequence shown here is derived from an EMBL/GenBank/DDBJ whole genome shotgun (WGS) entry which is preliminary data.</text>
</comment>
<dbReference type="EMBL" id="JAAGNN010000005">
    <property type="protein sequence ID" value="KAF4089391.1"/>
    <property type="molecule type" value="Genomic_DNA"/>
</dbReference>
<accession>A0A7J6B5N5</accession>
<organism evidence="1 2">
    <name type="scientific">Ameiurus melas</name>
    <name type="common">Black bullhead</name>
    <name type="synonym">Silurus melas</name>
    <dbReference type="NCBI Taxonomy" id="219545"/>
    <lineage>
        <taxon>Eukaryota</taxon>
        <taxon>Metazoa</taxon>
        <taxon>Chordata</taxon>
        <taxon>Craniata</taxon>
        <taxon>Vertebrata</taxon>
        <taxon>Euteleostomi</taxon>
        <taxon>Actinopterygii</taxon>
        <taxon>Neopterygii</taxon>
        <taxon>Teleostei</taxon>
        <taxon>Ostariophysi</taxon>
        <taxon>Siluriformes</taxon>
        <taxon>Ictaluridae</taxon>
        <taxon>Ameiurus</taxon>
    </lineage>
</organism>
<sequence>MGGDAVNRLPYQPISSRASLPPCTCSFYWSDMKGYSGRAVPGCDIYNALSRPLILPFPENRAHAVCLCFLAHRCSPFSPTNKSVRNTQLWHSKTLAKPLLSLRWPFTASVSPSPAAMSSLLKKCVLI</sequence>
<reference evidence="1 2" key="1">
    <citation type="submission" date="2020-02" db="EMBL/GenBank/DDBJ databases">
        <title>A chromosome-scale genome assembly of the black bullhead catfish (Ameiurus melas).</title>
        <authorList>
            <person name="Wen M."/>
            <person name="Zham M."/>
            <person name="Cabau C."/>
            <person name="Klopp C."/>
            <person name="Donnadieu C."/>
            <person name="Roques C."/>
            <person name="Bouchez O."/>
            <person name="Lampietro C."/>
            <person name="Jouanno E."/>
            <person name="Herpin A."/>
            <person name="Louis A."/>
            <person name="Berthelot C."/>
            <person name="Parey E."/>
            <person name="Roest-Crollius H."/>
            <person name="Braasch I."/>
            <person name="Postlethwait J."/>
            <person name="Robinson-Rechavi M."/>
            <person name="Echchiki A."/>
            <person name="Begum T."/>
            <person name="Montfort J."/>
            <person name="Schartl M."/>
            <person name="Bobe J."/>
            <person name="Guiguen Y."/>
        </authorList>
    </citation>
    <scope>NUCLEOTIDE SEQUENCE [LARGE SCALE GENOMIC DNA]</scope>
    <source>
        <strain evidence="1">M_S1</strain>
        <tissue evidence="1">Blood</tissue>
    </source>
</reference>
<evidence type="ECO:0000313" key="2">
    <source>
        <dbReference type="Proteomes" id="UP000593565"/>
    </source>
</evidence>
<dbReference type="AlphaFoldDB" id="A0A7J6B5N5"/>
<gene>
    <name evidence="1" type="ORF">AMELA_G00065920</name>
</gene>
<keyword evidence="2" id="KW-1185">Reference proteome</keyword>
<evidence type="ECO:0000313" key="1">
    <source>
        <dbReference type="EMBL" id="KAF4089391.1"/>
    </source>
</evidence>
<dbReference type="Proteomes" id="UP000593565">
    <property type="component" value="Unassembled WGS sequence"/>
</dbReference>
<name>A0A7J6B5N5_AMEME</name>